<evidence type="ECO:0000313" key="1">
    <source>
        <dbReference type="EMBL" id="TCK85695.1"/>
    </source>
</evidence>
<dbReference type="InterPro" id="IPR011042">
    <property type="entry name" value="6-blade_b-propeller_TolB-like"/>
</dbReference>
<evidence type="ECO:0008006" key="3">
    <source>
        <dbReference type="Google" id="ProtNLM"/>
    </source>
</evidence>
<keyword evidence="2" id="KW-1185">Reference proteome</keyword>
<accession>A0A4R1M1Y4</accession>
<gene>
    <name evidence="1" type="ORF">C8N28_1007</name>
</gene>
<organism evidence="1 2">
    <name type="scientific">Albibacterium bauzanense</name>
    <dbReference type="NCBI Taxonomy" id="653929"/>
    <lineage>
        <taxon>Bacteria</taxon>
        <taxon>Pseudomonadati</taxon>
        <taxon>Bacteroidota</taxon>
        <taxon>Sphingobacteriia</taxon>
        <taxon>Sphingobacteriales</taxon>
        <taxon>Sphingobacteriaceae</taxon>
        <taxon>Albibacterium</taxon>
    </lineage>
</organism>
<sequence length="316" mass="34243">MKIALLNLSLIKSNFLSIMKNLSKLKFIAPFLFLYACGGTANNTDSTQNVNDSIQVSLSQVWSTDTTQLATPECVTYDPATKVLYVSNLNRANDIDNDGYISIVNTDGSVKNAQWVKGLGAPLGNDIYDGHLYVNDNTNIVKINIETGEIVDKIQVDGATRLNGISVGPNGDIYSADIEGNKIFKVTQNGEVSIAFESAELDRPNGVLIKGNDLIIASFNAKKLLSVNLESKEIKVLGEGLESADGIVALDNDNYLVSSWTGLVHFVGNDSKVQKILDTKGQSINAADITFIPEENLLVVPTFNANSLMAYKMELK</sequence>
<dbReference type="EMBL" id="SMGO01000001">
    <property type="protein sequence ID" value="TCK85695.1"/>
    <property type="molecule type" value="Genomic_DNA"/>
</dbReference>
<dbReference type="Gene3D" id="2.120.10.30">
    <property type="entry name" value="TolB, C-terminal domain"/>
    <property type="match status" value="1"/>
</dbReference>
<comment type="caution">
    <text evidence="1">The sequence shown here is derived from an EMBL/GenBank/DDBJ whole genome shotgun (WGS) entry which is preliminary data.</text>
</comment>
<dbReference type="Proteomes" id="UP000294616">
    <property type="component" value="Unassembled WGS sequence"/>
</dbReference>
<dbReference type="AlphaFoldDB" id="A0A4R1M1Y4"/>
<evidence type="ECO:0000313" key="2">
    <source>
        <dbReference type="Proteomes" id="UP000294616"/>
    </source>
</evidence>
<reference evidence="1 2" key="1">
    <citation type="submission" date="2019-03" db="EMBL/GenBank/DDBJ databases">
        <title>Genomic Encyclopedia of Archaeal and Bacterial Type Strains, Phase II (KMG-II): from individual species to whole genera.</title>
        <authorList>
            <person name="Goeker M."/>
        </authorList>
    </citation>
    <scope>NUCLEOTIDE SEQUENCE [LARGE SCALE GENOMIC DNA]</scope>
    <source>
        <strain evidence="1 2">DSM 22554</strain>
    </source>
</reference>
<protein>
    <recommendedName>
        <fullName evidence="3">Sugar lactone lactonase YvrE</fullName>
    </recommendedName>
</protein>
<name>A0A4R1M1Y4_9SPHI</name>
<proteinExistence type="predicted"/>
<dbReference type="SUPFAM" id="SSF101898">
    <property type="entry name" value="NHL repeat"/>
    <property type="match status" value="1"/>
</dbReference>